<accession>A0A642UNF2</accession>
<name>A0A642UNF2_DIURU</name>
<comment type="caution">
    <text evidence="1">The sequence shown here is derived from an EMBL/GenBank/DDBJ whole genome shotgun (WGS) entry which is preliminary data.</text>
</comment>
<dbReference type="GeneID" id="54783278"/>
<keyword evidence="2" id="KW-1185">Reference proteome</keyword>
<evidence type="ECO:0000313" key="2">
    <source>
        <dbReference type="Proteomes" id="UP000449547"/>
    </source>
</evidence>
<protein>
    <submittedName>
        <fullName evidence="1">Uncharacterized protein</fullName>
    </submittedName>
</protein>
<dbReference type="EMBL" id="SWFT01000139">
    <property type="protein sequence ID" value="KAA8898607.1"/>
    <property type="molecule type" value="Genomic_DNA"/>
</dbReference>
<evidence type="ECO:0000313" key="1">
    <source>
        <dbReference type="EMBL" id="KAA8898607.1"/>
    </source>
</evidence>
<reference evidence="1 2" key="1">
    <citation type="submission" date="2019-07" db="EMBL/GenBank/DDBJ databases">
        <title>Genome assembly of two rare yeast pathogens: Diutina rugosa and Trichomonascus ciferrii.</title>
        <authorList>
            <person name="Mixao V."/>
            <person name="Saus E."/>
            <person name="Hansen A."/>
            <person name="Lass-Flor C."/>
            <person name="Gabaldon T."/>
        </authorList>
    </citation>
    <scope>NUCLEOTIDE SEQUENCE [LARGE SCALE GENOMIC DNA]</scope>
    <source>
        <strain evidence="1 2">CBS 613</strain>
    </source>
</reference>
<dbReference type="RefSeq" id="XP_034010591.1">
    <property type="nucleotide sequence ID" value="XM_034157521.1"/>
</dbReference>
<dbReference type="Proteomes" id="UP000449547">
    <property type="component" value="Unassembled WGS sequence"/>
</dbReference>
<dbReference type="OrthoDB" id="4095311at2759"/>
<sequence>MDLADLGDKLRDSEYRDGPEVREQWDRIVFSVVQGLDNEPNEALRCLINLTADSNTNRQQLVATPEVWRGVNRVFAEVPERATLLLLQFIYADEAHKLAWLGRIYPQVPSVSAYILKADCTQQLEARAGLVEWVKEVQATENHVPESQIPAWVSLIPQAIATNNDELMANLADIVLRATTIDDCKTVHGSNPGVITQIEAIPTSSSNYAVIARKLFAISGHLTSMPSYPVHEELDLAIAGVQSLHNPYSQAAWAITLGNYITSKQRAEEVWRHIDNPRQFIARYFDLAMNDVVQLQAVHMMTNLITSEYVDEVVTNHGETLERWCQISRTNAQLYPEISGLVNKLLRKLIRVGNADTTAKLIKLVEDKHTKLTLLEQSVHNDGKLDPQLLNSCFSWDEGEMPLEIVLEQIKLSGMVVHKVVTQNIPISNEFYAGLKNFLAKLAELLPSAREEPSFKILSNNSRFVAALSSSLPQADTEIKALCAQILQNE</sequence>
<dbReference type="VEuPathDB" id="FungiDB:DIURU_004627"/>
<gene>
    <name evidence="1" type="ORF">DIURU_004627</name>
</gene>
<proteinExistence type="predicted"/>
<organism evidence="1 2">
    <name type="scientific">Diutina rugosa</name>
    <name type="common">Yeast</name>
    <name type="synonym">Candida rugosa</name>
    <dbReference type="NCBI Taxonomy" id="5481"/>
    <lineage>
        <taxon>Eukaryota</taxon>
        <taxon>Fungi</taxon>
        <taxon>Dikarya</taxon>
        <taxon>Ascomycota</taxon>
        <taxon>Saccharomycotina</taxon>
        <taxon>Pichiomycetes</taxon>
        <taxon>Debaryomycetaceae</taxon>
        <taxon>Diutina</taxon>
    </lineage>
</organism>
<dbReference type="AlphaFoldDB" id="A0A642UNF2"/>